<dbReference type="InterPro" id="IPR058293">
    <property type="entry name" value="DUF7987"/>
</dbReference>
<keyword evidence="3" id="KW-1185">Reference proteome</keyword>
<proteinExistence type="predicted"/>
<keyword evidence="2" id="KW-0969">Cilium</keyword>
<dbReference type="Pfam" id="PF25949">
    <property type="entry name" value="DUF7987"/>
    <property type="match status" value="1"/>
</dbReference>
<keyword evidence="2" id="KW-0966">Cell projection</keyword>
<dbReference type="Proteomes" id="UP000823736">
    <property type="component" value="Unassembled WGS sequence"/>
</dbReference>
<keyword evidence="1" id="KW-1133">Transmembrane helix</keyword>
<comment type="caution">
    <text evidence="2">The sequence shown here is derived from an EMBL/GenBank/DDBJ whole genome shotgun (WGS) entry which is preliminary data.</text>
</comment>
<evidence type="ECO:0000313" key="2">
    <source>
        <dbReference type="EMBL" id="MBP1987946.1"/>
    </source>
</evidence>
<name>A0A8T4GY92_9EURY</name>
<dbReference type="RefSeq" id="WP_209492300.1">
    <property type="nucleotide sequence ID" value="NZ_JAGGLC010000005.1"/>
</dbReference>
<dbReference type="EMBL" id="JAGGLC010000005">
    <property type="protein sequence ID" value="MBP1987946.1"/>
    <property type="molecule type" value="Genomic_DNA"/>
</dbReference>
<keyword evidence="1" id="KW-0472">Membrane</keyword>
<reference evidence="2" key="1">
    <citation type="submission" date="2021-03" db="EMBL/GenBank/DDBJ databases">
        <title>Genomic Encyclopedia of Type Strains, Phase IV (KMG-IV): sequencing the most valuable type-strain genomes for metagenomic binning, comparative biology and taxonomic classification.</title>
        <authorList>
            <person name="Goeker M."/>
        </authorList>
    </citation>
    <scope>NUCLEOTIDE SEQUENCE</scope>
    <source>
        <strain evidence="2">DSM 26232</strain>
    </source>
</reference>
<organism evidence="2 3">
    <name type="scientific">Halolamina salifodinae</name>
    <dbReference type="NCBI Taxonomy" id="1202767"/>
    <lineage>
        <taxon>Archaea</taxon>
        <taxon>Methanobacteriati</taxon>
        <taxon>Methanobacteriota</taxon>
        <taxon>Stenosarchaea group</taxon>
        <taxon>Halobacteria</taxon>
        <taxon>Halobacteriales</taxon>
        <taxon>Haloferacaceae</taxon>
    </lineage>
</organism>
<evidence type="ECO:0000256" key="1">
    <source>
        <dbReference type="SAM" id="Phobius"/>
    </source>
</evidence>
<dbReference type="AlphaFoldDB" id="A0A8T4GY92"/>
<feature type="transmembrane region" description="Helical" evidence="1">
    <location>
        <begin position="32"/>
        <end position="53"/>
    </location>
</feature>
<evidence type="ECO:0000313" key="3">
    <source>
        <dbReference type="Proteomes" id="UP000823736"/>
    </source>
</evidence>
<keyword evidence="1" id="KW-0812">Transmembrane</keyword>
<gene>
    <name evidence="2" type="ORF">J2753_002456</name>
</gene>
<keyword evidence="2" id="KW-0282">Flagellum</keyword>
<sequence>MISRENAVIAVCITLSLVAVYAASAATTLPTWGSIGIVIGVGVLLPTLLNEYLDRQSGEH</sequence>
<accession>A0A8T4GY92</accession>
<protein>
    <submittedName>
        <fullName evidence="2">Flagellar motor component MotA</fullName>
    </submittedName>
</protein>